<protein>
    <recommendedName>
        <fullName evidence="3">Sulfotransferase family protein</fullName>
    </recommendedName>
</protein>
<dbReference type="RefSeq" id="WP_380740627.1">
    <property type="nucleotide sequence ID" value="NZ_JBHTJP010000035.1"/>
</dbReference>
<gene>
    <name evidence="1" type="ORF">ACFQ1G_14145</name>
</gene>
<dbReference type="Gene3D" id="3.40.50.300">
    <property type="entry name" value="P-loop containing nucleotide triphosphate hydrolases"/>
    <property type="match status" value="1"/>
</dbReference>
<evidence type="ECO:0000313" key="1">
    <source>
        <dbReference type="EMBL" id="MFD0977934.1"/>
    </source>
</evidence>
<dbReference type="Proteomes" id="UP001597100">
    <property type="component" value="Unassembled WGS sequence"/>
</dbReference>
<dbReference type="SUPFAM" id="SSF52540">
    <property type="entry name" value="P-loop containing nucleoside triphosphate hydrolases"/>
    <property type="match status" value="1"/>
</dbReference>
<sequence>MLRKYINLFFKKILGDRFEEVRAYYWDLRYSNNSSQNLIIYSQGRSGSTLLNNLLKSTGYFDSYNEILDHDKKQVAFPYRYINGYSKIAKNNFLFNLKIQNLNSALRKGDTPNKFLSKLSQKGWKIIWLERSSKLDQTLSNFLAEDSSQYHYTSGKKRKLRIKIDCNSFNKRIKRYENLRGQEIRSLHNIPYIYINYEKDLLLADRHQATVNKILQHLSLPSKEVYSVYKKINTFEQEDIIINYPEFEEKVLNSLKV</sequence>
<dbReference type="EMBL" id="JBHTJP010000035">
    <property type="protein sequence ID" value="MFD0977934.1"/>
    <property type="molecule type" value="Genomic_DNA"/>
</dbReference>
<proteinExistence type="predicted"/>
<name>A0ABW3IIY0_9FLAO</name>
<reference evidence="2" key="1">
    <citation type="journal article" date="2019" name="Int. J. Syst. Evol. Microbiol.">
        <title>The Global Catalogue of Microorganisms (GCM) 10K type strain sequencing project: providing services to taxonomists for standard genome sequencing and annotation.</title>
        <authorList>
            <consortium name="The Broad Institute Genomics Platform"/>
            <consortium name="The Broad Institute Genome Sequencing Center for Infectious Disease"/>
            <person name="Wu L."/>
            <person name="Ma J."/>
        </authorList>
    </citation>
    <scope>NUCLEOTIDE SEQUENCE [LARGE SCALE GENOMIC DNA]</scope>
    <source>
        <strain evidence="2">CCUG 60898</strain>
    </source>
</reference>
<dbReference type="InterPro" id="IPR027417">
    <property type="entry name" value="P-loop_NTPase"/>
</dbReference>
<evidence type="ECO:0008006" key="3">
    <source>
        <dbReference type="Google" id="ProtNLM"/>
    </source>
</evidence>
<evidence type="ECO:0000313" key="2">
    <source>
        <dbReference type="Proteomes" id="UP001597100"/>
    </source>
</evidence>
<comment type="caution">
    <text evidence="1">The sequence shown here is derived from an EMBL/GenBank/DDBJ whole genome shotgun (WGS) entry which is preliminary data.</text>
</comment>
<organism evidence="1 2">
    <name type="scientific">Salinimicrobium gaetbulicola</name>
    <dbReference type="NCBI Taxonomy" id="999702"/>
    <lineage>
        <taxon>Bacteria</taxon>
        <taxon>Pseudomonadati</taxon>
        <taxon>Bacteroidota</taxon>
        <taxon>Flavobacteriia</taxon>
        <taxon>Flavobacteriales</taxon>
        <taxon>Flavobacteriaceae</taxon>
        <taxon>Salinimicrobium</taxon>
    </lineage>
</organism>
<keyword evidence="2" id="KW-1185">Reference proteome</keyword>
<accession>A0ABW3IIY0</accession>